<evidence type="ECO:0000256" key="1">
    <source>
        <dbReference type="SAM" id="Phobius"/>
    </source>
</evidence>
<reference evidence="2 3" key="1">
    <citation type="journal article" date="2016" name="Nat. Commun.">
        <title>Ectomycorrhizal ecology is imprinted in the genome of the dominant symbiotic fungus Cenococcum geophilum.</title>
        <authorList>
            <consortium name="DOE Joint Genome Institute"/>
            <person name="Peter M."/>
            <person name="Kohler A."/>
            <person name="Ohm R.A."/>
            <person name="Kuo A."/>
            <person name="Krutzmann J."/>
            <person name="Morin E."/>
            <person name="Arend M."/>
            <person name="Barry K.W."/>
            <person name="Binder M."/>
            <person name="Choi C."/>
            <person name="Clum A."/>
            <person name="Copeland A."/>
            <person name="Grisel N."/>
            <person name="Haridas S."/>
            <person name="Kipfer T."/>
            <person name="LaButti K."/>
            <person name="Lindquist E."/>
            <person name="Lipzen A."/>
            <person name="Maire R."/>
            <person name="Meier B."/>
            <person name="Mihaltcheva S."/>
            <person name="Molinier V."/>
            <person name="Murat C."/>
            <person name="Poggeler S."/>
            <person name="Quandt C.A."/>
            <person name="Sperisen C."/>
            <person name="Tritt A."/>
            <person name="Tisserant E."/>
            <person name="Crous P.W."/>
            <person name="Henrissat B."/>
            <person name="Nehls U."/>
            <person name="Egli S."/>
            <person name="Spatafora J.W."/>
            <person name="Grigoriev I.V."/>
            <person name="Martin F.M."/>
        </authorList>
    </citation>
    <scope>NUCLEOTIDE SEQUENCE [LARGE SCALE GENOMIC DNA]</scope>
    <source>
        <strain evidence="2 3">CBS 459.81</strain>
    </source>
</reference>
<evidence type="ECO:0000313" key="3">
    <source>
        <dbReference type="Proteomes" id="UP000250266"/>
    </source>
</evidence>
<dbReference type="Proteomes" id="UP000250266">
    <property type="component" value="Unassembled WGS sequence"/>
</dbReference>
<name>A0A8E2JIY7_9PEZI</name>
<dbReference type="AlphaFoldDB" id="A0A8E2JIY7"/>
<evidence type="ECO:0000313" key="2">
    <source>
        <dbReference type="EMBL" id="OCK84239.1"/>
    </source>
</evidence>
<keyword evidence="1" id="KW-1133">Transmembrane helix</keyword>
<accession>A0A8E2JIY7</accession>
<proteinExistence type="predicted"/>
<protein>
    <submittedName>
        <fullName evidence="2">Uncharacterized protein</fullName>
    </submittedName>
</protein>
<organism evidence="2 3">
    <name type="scientific">Lepidopterella palustris CBS 459.81</name>
    <dbReference type="NCBI Taxonomy" id="1314670"/>
    <lineage>
        <taxon>Eukaryota</taxon>
        <taxon>Fungi</taxon>
        <taxon>Dikarya</taxon>
        <taxon>Ascomycota</taxon>
        <taxon>Pezizomycotina</taxon>
        <taxon>Dothideomycetes</taxon>
        <taxon>Pleosporomycetidae</taxon>
        <taxon>Mytilinidiales</taxon>
        <taxon>Argynnaceae</taxon>
        <taxon>Lepidopterella</taxon>
    </lineage>
</organism>
<gene>
    <name evidence="2" type="ORF">K432DRAFT_378819</name>
</gene>
<feature type="transmembrane region" description="Helical" evidence="1">
    <location>
        <begin position="21"/>
        <end position="42"/>
    </location>
</feature>
<sequence>MHQRAHLEAWKISSAVNGRLSRAWVWFMPFSGLVRFILSIHATNPFVFGGIF</sequence>
<keyword evidence="1" id="KW-0812">Transmembrane</keyword>
<keyword evidence="3" id="KW-1185">Reference proteome</keyword>
<dbReference type="EMBL" id="KV744842">
    <property type="protein sequence ID" value="OCK84239.1"/>
    <property type="molecule type" value="Genomic_DNA"/>
</dbReference>
<keyword evidence="1" id="KW-0472">Membrane</keyword>